<evidence type="ECO:0008006" key="4">
    <source>
        <dbReference type="Google" id="ProtNLM"/>
    </source>
</evidence>
<dbReference type="Proteomes" id="UP000430146">
    <property type="component" value="Unassembled WGS sequence"/>
</dbReference>
<name>A0A5S9PUC5_MYCVN</name>
<accession>A0A5S9PUC5</accession>
<feature type="transmembrane region" description="Helical" evidence="1">
    <location>
        <begin position="232"/>
        <end position="250"/>
    </location>
</feature>
<keyword evidence="1" id="KW-0472">Membrane</keyword>
<keyword evidence="3" id="KW-1185">Reference proteome</keyword>
<protein>
    <recommendedName>
        <fullName evidence="4">Cobalt transporter subunit (CbtA)</fullName>
    </recommendedName>
</protein>
<feature type="transmembrane region" description="Helical" evidence="1">
    <location>
        <begin position="70"/>
        <end position="96"/>
    </location>
</feature>
<dbReference type="AlphaFoldDB" id="A0A5S9PUC5"/>
<organism evidence="2 3">
    <name type="scientific">Mycolicibacterium vanbaalenii</name>
    <name type="common">Mycobacterium vanbaalenii</name>
    <dbReference type="NCBI Taxonomy" id="110539"/>
    <lineage>
        <taxon>Bacteria</taxon>
        <taxon>Bacillati</taxon>
        <taxon>Actinomycetota</taxon>
        <taxon>Actinomycetes</taxon>
        <taxon>Mycobacteriales</taxon>
        <taxon>Mycobacteriaceae</taxon>
        <taxon>Mycolicibacterium</taxon>
    </lineage>
</organism>
<reference evidence="2 3" key="1">
    <citation type="submission" date="2019-11" db="EMBL/GenBank/DDBJ databases">
        <authorList>
            <person name="Holert J."/>
        </authorList>
    </citation>
    <scope>NUCLEOTIDE SEQUENCE [LARGE SCALE GENOMIC DNA]</scope>
    <source>
        <strain evidence="2">BC8_1</strain>
    </source>
</reference>
<evidence type="ECO:0000313" key="2">
    <source>
        <dbReference type="EMBL" id="CAA0108192.1"/>
    </source>
</evidence>
<keyword evidence="1" id="KW-1133">Transmembrane helix</keyword>
<evidence type="ECO:0000313" key="3">
    <source>
        <dbReference type="Proteomes" id="UP000430146"/>
    </source>
</evidence>
<feature type="transmembrane region" description="Helical" evidence="1">
    <location>
        <begin position="108"/>
        <end position="126"/>
    </location>
</feature>
<feature type="transmembrane region" description="Helical" evidence="1">
    <location>
        <begin position="179"/>
        <end position="200"/>
    </location>
</feature>
<dbReference type="Pfam" id="PF09490">
    <property type="entry name" value="CbtA"/>
    <property type="match status" value="1"/>
</dbReference>
<keyword evidence="1" id="KW-0812">Transmembrane</keyword>
<dbReference type="EMBL" id="CACSIP010000012">
    <property type="protein sequence ID" value="CAA0108192.1"/>
    <property type="molecule type" value="Genomic_DNA"/>
</dbReference>
<dbReference type="RefSeq" id="WP_159230000.1">
    <property type="nucleotide sequence ID" value="NZ_CACSIP010000012.1"/>
</dbReference>
<feature type="transmembrane region" description="Helical" evidence="1">
    <location>
        <begin position="146"/>
        <end position="167"/>
    </location>
</feature>
<dbReference type="InterPro" id="IPR012666">
    <property type="entry name" value="CbtA_put"/>
</dbReference>
<sequence length="267" mass="27140">MEKRIIALGLAGGLAAGLATFVYARLQMAPLIDAAIDFEGARAHVEESLTGGHSHEHEVFSRAVQENVGAAVGTVAFGVIVGALFAVALTMTFAALTRHGVRADLRGAAVATAAAAFVTVALMPSLAYPANPPGVGDPDTAGERTFLYLTVMVVSIAVAALALAAALRLAPRIGGARAAVTAFAGYLVSMTAVIVVMPPVREVPEPLTGPDGSAIFPGFPAELLADFRLSSVISHAVMWTVLGATFAVALPRVVAPAPMAAVAHAGR</sequence>
<gene>
    <name evidence="2" type="ORF">AELLOGFF_00560</name>
</gene>
<evidence type="ECO:0000256" key="1">
    <source>
        <dbReference type="SAM" id="Phobius"/>
    </source>
</evidence>
<proteinExistence type="predicted"/>
<dbReference type="OrthoDB" id="6851830at2"/>